<name>M1DQ42_SOLTU</name>
<feature type="region of interest" description="Disordered" evidence="2">
    <location>
        <begin position="120"/>
        <end position="147"/>
    </location>
</feature>
<feature type="compositionally biased region" description="Low complexity" evidence="2">
    <location>
        <begin position="122"/>
        <end position="147"/>
    </location>
</feature>
<dbReference type="Gramene" id="PGSC0003DMT400092585">
    <property type="protein sequence ID" value="PGSC0003DMT400092585"/>
    <property type="gene ID" value="PGSC0003DMG400042156"/>
</dbReference>
<keyword evidence="4" id="KW-1185">Reference proteome</keyword>
<dbReference type="AlphaFoldDB" id="M1DQ42"/>
<dbReference type="InParanoid" id="M1DQ42"/>
<reference evidence="4" key="1">
    <citation type="journal article" date="2011" name="Nature">
        <title>Genome sequence and analysis of the tuber crop potato.</title>
        <authorList>
            <consortium name="The Potato Genome Sequencing Consortium"/>
        </authorList>
    </citation>
    <scope>NUCLEOTIDE SEQUENCE [LARGE SCALE GENOMIC DNA]</scope>
    <source>
        <strain evidence="4">cv. DM1-3 516 R44</strain>
    </source>
</reference>
<dbReference type="PaxDb" id="4113-PGSC0003DMT400092585"/>
<sequence length="221" mass="24596">MAKMMTQLDILAKNVMGAGSKSVNAVGVRGVNPEYARFEALYNEKVNFLANQRGGYQANYLRRARVPRDEKRGVEVIPTSSTNILRIEAEYLKSEAEKKRAVPMDASPVVDNETLPAEAILPTPASKPSSISSYTPSMTPSSSTAPPRIEAIVPGMIERALTAALTRLRESINALMTNIEDYTTICKELNEKKKKKKKRSRDCMLDRMWETINVILSYVTP</sequence>
<reference evidence="3" key="2">
    <citation type="submission" date="2015-06" db="UniProtKB">
        <authorList>
            <consortium name="EnsemblPlants"/>
        </authorList>
    </citation>
    <scope>IDENTIFICATION</scope>
    <source>
        <strain evidence="3">DM1-3 516 R44</strain>
    </source>
</reference>
<organism evidence="3 4">
    <name type="scientific">Solanum tuberosum</name>
    <name type="common">Potato</name>
    <dbReference type="NCBI Taxonomy" id="4113"/>
    <lineage>
        <taxon>Eukaryota</taxon>
        <taxon>Viridiplantae</taxon>
        <taxon>Streptophyta</taxon>
        <taxon>Embryophyta</taxon>
        <taxon>Tracheophyta</taxon>
        <taxon>Spermatophyta</taxon>
        <taxon>Magnoliopsida</taxon>
        <taxon>eudicotyledons</taxon>
        <taxon>Gunneridae</taxon>
        <taxon>Pentapetalae</taxon>
        <taxon>asterids</taxon>
        <taxon>lamiids</taxon>
        <taxon>Solanales</taxon>
        <taxon>Solanaceae</taxon>
        <taxon>Solanoideae</taxon>
        <taxon>Solaneae</taxon>
        <taxon>Solanum</taxon>
    </lineage>
</organism>
<accession>M1DQ42</accession>
<evidence type="ECO:0000313" key="3">
    <source>
        <dbReference type="EnsemblPlants" id="PGSC0003DMT400092585"/>
    </source>
</evidence>
<dbReference type="EnsemblPlants" id="PGSC0003DMT400092585">
    <property type="protein sequence ID" value="PGSC0003DMT400092585"/>
    <property type="gene ID" value="PGSC0003DMG400042156"/>
</dbReference>
<evidence type="ECO:0000256" key="2">
    <source>
        <dbReference type="SAM" id="MobiDB-lite"/>
    </source>
</evidence>
<evidence type="ECO:0008006" key="5">
    <source>
        <dbReference type="Google" id="ProtNLM"/>
    </source>
</evidence>
<feature type="coiled-coil region" evidence="1">
    <location>
        <begin position="172"/>
        <end position="199"/>
    </location>
</feature>
<keyword evidence="1" id="KW-0175">Coiled coil</keyword>
<proteinExistence type="predicted"/>
<protein>
    <recommendedName>
        <fullName evidence="5">Integrase core domain containing protein</fullName>
    </recommendedName>
</protein>
<evidence type="ECO:0000313" key="4">
    <source>
        <dbReference type="Proteomes" id="UP000011115"/>
    </source>
</evidence>
<evidence type="ECO:0000256" key="1">
    <source>
        <dbReference type="SAM" id="Coils"/>
    </source>
</evidence>
<dbReference type="Proteomes" id="UP000011115">
    <property type="component" value="Unassembled WGS sequence"/>
</dbReference>
<dbReference type="HOGENOM" id="CLU_1252522_0_0_1"/>